<protein>
    <submittedName>
        <fullName evidence="1">Uncharacterized protein</fullName>
    </submittedName>
</protein>
<dbReference type="Proteomes" id="UP001239680">
    <property type="component" value="Unassembled WGS sequence"/>
</dbReference>
<comment type="caution">
    <text evidence="1">The sequence shown here is derived from an EMBL/GenBank/DDBJ whole genome shotgun (WGS) entry which is preliminary data.</text>
</comment>
<proteinExistence type="predicted"/>
<reference evidence="1 2" key="1">
    <citation type="submission" date="2023-08" db="EMBL/GenBank/DDBJ databases">
        <title>Characterization of two Paracoccaceae strains isolated from Phycosphere and proposal of Xinfangfangia lacusdiani sp. nov.</title>
        <authorList>
            <person name="Deng Y."/>
            <person name="Zhang Y.Q."/>
        </authorList>
    </citation>
    <scope>NUCLEOTIDE SEQUENCE [LARGE SCALE GENOMIC DNA]</scope>
    <source>
        <strain evidence="1 2">CPCC 101601</strain>
    </source>
</reference>
<accession>A0ABU0VVZ3</accession>
<evidence type="ECO:0000313" key="1">
    <source>
        <dbReference type="EMBL" id="MDQ2065917.1"/>
    </source>
</evidence>
<evidence type="ECO:0000313" key="2">
    <source>
        <dbReference type="Proteomes" id="UP001239680"/>
    </source>
</evidence>
<gene>
    <name evidence="1" type="ORF">Q9295_06010</name>
</gene>
<dbReference type="RefSeq" id="WP_306679615.1">
    <property type="nucleotide sequence ID" value="NZ_JAVDBT010000005.1"/>
</dbReference>
<organism evidence="1 2">
    <name type="scientific">Pseudogemmobacter lacusdianii</name>
    <dbReference type="NCBI Taxonomy" id="3069608"/>
    <lineage>
        <taxon>Bacteria</taxon>
        <taxon>Pseudomonadati</taxon>
        <taxon>Pseudomonadota</taxon>
        <taxon>Alphaproteobacteria</taxon>
        <taxon>Rhodobacterales</taxon>
        <taxon>Paracoccaceae</taxon>
        <taxon>Pseudogemmobacter</taxon>
    </lineage>
</organism>
<keyword evidence="2" id="KW-1185">Reference proteome</keyword>
<dbReference type="EMBL" id="JAVDBT010000005">
    <property type="protein sequence ID" value="MDQ2065917.1"/>
    <property type="molecule type" value="Genomic_DNA"/>
</dbReference>
<sequence length="86" mass="9309">MSVQIQTQRRWLRSVIGASTEPLPALPWAREQRLTSPRASLAPLSTARASAPARKADLRPAARPSTLRLLAKAFGLSPRKAAIAAR</sequence>
<name>A0ABU0VVZ3_9RHOB</name>